<name>K1RC53_9ZZZZ</name>
<dbReference type="Gene3D" id="1.10.443.10">
    <property type="entry name" value="Intergrase catalytic core"/>
    <property type="match status" value="1"/>
</dbReference>
<reference evidence="3" key="1">
    <citation type="journal article" date="2013" name="Environ. Microbiol.">
        <title>Microbiota from the distal guts of lean and obese adolescents exhibit partial functional redundancy besides clear differences in community structure.</title>
        <authorList>
            <person name="Ferrer M."/>
            <person name="Ruiz A."/>
            <person name="Lanza F."/>
            <person name="Haange S.B."/>
            <person name="Oberbach A."/>
            <person name="Till H."/>
            <person name="Bargiela R."/>
            <person name="Campoy C."/>
            <person name="Segura M.T."/>
            <person name="Richter M."/>
            <person name="von Bergen M."/>
            <person name="Seifert J."/>
            <person name="Suarez A."/>
        </authorList>
    </citation>
    <scope>NUCLEOTIDE SEQUENCE</scope>
</reference>
<organism evidence="3">
    <name type="scientific">human gut metagenome</name>
    <dbReference type="NCBI Taxonomy" id="408170"/>
    <lineage>
        <taxon>unclassified sequences</taxon>
        <taxon>metagenomes</taxon>
        <taxon>organismal metagenomes</taxon>
    </lineage>
</organism>
<gene>
    <name evidence="3" type="ORF">LEA_21208</name>
</gene>
<dbReference type="EMBL" id="AJWY01014591">
    <property type="protein sequence ID" value="EKC43308.1"/>
    <property type="molecule type" value="Genomic_DNA"/>
</dbReference>
<comment type="caution">
    <text evidence="3">The sequence shown here is derived from an EMBL/GenBank/DDBJ whole genome shotgun (WGS) entry which is preliminary data.</text>
</comment>
<dbReference type="PROSITE" id="PS51898">
    <property type="entry name" value="TYR_RECOMBINASE"/>
    <property type="match status" value="1"/>
</dbReference>
<dbReference type="GO" id="GO:0003677">
    <property type="term" value="F:DNA binding"/>
    <property type="evidence" value="ECO:0007669"/>
    <property type="project" value="InterPro"/>
</dbReference>
<dbReference type="SUPFAM" id="SSF56349">
    <property type="entry name" value="DNA breaking-rejoining enzymes"/>
    <property type="match status" value="1"/>
</dbReference>
<protein>
    <submittedName>
        <fullName evidence="3">Prophage LambdaBa02, site-specific recombinase, phage integrase family</fullName>
    </submittedName>
</protein>
<accession>K1RC53</accession>
<evidence type="ECO:0000259" key="2">
    <source>
        <dbReference type="PROSITE" id="PS51898"/>
    </source>
</evidence>
<evidence type="ECO:0000313" key="3">
    <source>
        <dbReference type="EMBL" id="EKC43308.1"/>
    </source>
</evidence>
<dbReference type="AlphaFoldDB" id="K1RC53"/>
<dbReference type="PANTHER" id="PTHR30349">
    <property type="entry name" value="PHAGE INTEGRASE-RELATED"/>
    <property type="match status" value="1"/>
</dbReference>
<dbReference type="PANTHER" id="PTHR30349:SF64">
    <property type="entry name" value="PROPHAGE INTEGRASE INTD-RELATED"/>
    <property type="match status" value="1"/>
</dbReference>
<keyword evidence="1" id="KW-0233">DNA recombination</keyword>
<sequence length="201" mass="23381">HNTISDYELKLIINRCKKDFDEQPEYIPSYAVYFASLTGMRVGEISALKWEDINENYISINKSEKYNRNTKEYYIGKTKNQMNRWFPMTDEIRKLLMKLKSTEISNGYISEWLFSNENGRVHAPVISSCLKNKCRQEGIEERGIHAFRRTINSKLRCNGVSATVAASLLGHTEEVNEKYYTFDVSSLEEKNKIVSKVQRIG</sequence>
<evidence type="ECO:0000256" key="1">
    <source>
        <dbReference type="ARBA" id="ARBA00023172"/>
    </source>
</evidence>
<feature type="domain" description="Tyr recombinase" evidence="2">
    <location>
        <begin position="1"/>
        <end position="195"/>
    </location>
</feature>
<dbReference type="GO" id="GO:0006310">
    <property type="term" value="P:DNA recombination"/>
    <property type="evidence" value="ECO:0007669"/>
    <property type="project" value="UniProtKB-KW"/>
</dbReference>
<dbReference type="InterPro" id="IPR050090">
    <property type="entry name" value="Tyrosine_recombinase_XerCD"/>
</dbReference>
<dbReference type="Pfam" id="PF00589">
    <property type="entry name" value="Phage_integrase"/>
    <property type="match status" value="1"/>
</dbReference>
<dbReference type="InterPro" id="IPR011010">
    <property type="entry name" value="DNA_brk_join_enz"/>
</dbReference>
<dbReference type="InterPro" id="IPR013762">
    <property type="entry name" value="Integrase-like_cat_sf"/>
</dbReference>
<dbReference type="InterPro" id="IPR002104">
    <property type="entry name" value="Integrase_catalytic"/>
</dbReference>
<feature type="non-terminal residue" evidence="3">
    <location>
        <position position="1"/>
    </location>
</feature>
<proteinExistence type="predicted"/>
<dbReference type="GO" id="GO:0015074">
    <property type="term" value="P:DNA integration"/>
    <property type="evidence" value="ECO:0007669"/>
    <property type="project" value="InterPro"/>
</dbReference>